<dbReference type="Proteomes" id="UP001221838">
    <property type="component" value="Unassembled WGS sequence"/>
</dbReference>
<comment type="caution">
    <text evidence="2">The sequence shown here is derived from an EMBL/GenBank/DDBJ whole genome shotgun (WGS) entry which is preliminary data.</text>
</comment>
<gene>
    <name evidence="2" type="ORF">POL68_34385</name>
</gene>
<dbReference type="PANTHER" id="PTHR43236:SF2">
    <property type="entry name" value="BLL0069 PROTEIN"/>
    <property type="match status" value="1"/>
</dbReference>
<dbReference type="PANTHER" id="PTHR43236">
    <property type="entry name" value="ANTITOXIN HIGA1"/>
    <property type="match status" value="1"/>
</dbReference>
<dbReference type="RefSeq" id="WP_272143962.1">
    <property type="nucleotide sequence ID" value="NZ_JAQNDM010000002.1"/>
</dbReference>
<keyword evidence="3" id="KW-1185">Reference proteome</keyword>
<evidence type="ECO:0000313" key="3">
    <source>
        <dbReference type="Proteomes" id="UP001221838"/>
    </source>
</evidence>
<dbReference type="Gene3D" id="1.10.10.2910">
    <property type="match status" value="1"/>
</dbReference>
<sequence>MSGSWLEEAMDASGLSLPPSFPRDLAAEVAVTLPISVVLLENLSPERIQKWLFRRGVHVEVSTLERSMHGCPVVKKGHGFIFLEAADAADEQRFSLAHEVAHFILDYLLPRNRALAAFDERISPVLDGNRSVSDEDFLVSFLERIPLGTRGKLMDRDGSGAIGLGKIEEAEKRADRLAFEILAPAAIALSVLKEAPLEKASSSLASGFGLPPHKAQEYAEVLLGSKRFSIRDLFGVEPDDHD</sequence>
<dbReference type="Pfam" id="PF06114">
    <property type="entry name" value="Peptidase_M78"/>
    <property type="match status" value="1"/>
</dbReference>
<name>A0ABT5DIY5_9BACT</name>
<accession>A0ABT5DIY5</accession>
<evidence type="ECO:0000259" key="1">
    <source>
        <dbReference type="Pfam" id="PF06114"/>
    </source>
</evidence>
<dbReference type="InterPro" id="IPR010359">
    <property type="entry name" value="IrrE_HExxH"/>
</dbReference>
<evidence type="ECO:0000313" key="2">
    <source>
        <dbReference type="EMBL" id="MDC0713605.1"/>
    </source>
</evidence>
<protein>
    <submittedName>
        <fullName evidence="2">ImmA/IrrE family metallo-endopeptidase</fullName>
    </submittedName>
</protein>
<dbReference type="EMBL" id="JAQNDM010000002">
    <property type="protein sequence ID" value="MDC0713605.1"/>
    <property type="molecule type" value="Genomic_DNA"/>
</dbReference>
<proteinExistence type="predicted"/>
<reference evidence="2 3" key="1">
    <citation type="submission" date="2022-11" db="EMBL/GenBank/DDBJ databases">
        <title>Minimal conservation of predation-associated metabolite biosynthetic gene clusters underscores biosynthetic potential of Myxococcota including descriptions for ten novel species: Archangium lansinium sp. nov., Myxococcus landrumus sp. nov., Nannocystis bai.</title>
        <authorList>
            <person name="Ahearne A."/>
            <person name="Stevens C."/>
            <person name="Dowd S."/>
        </authorList>
    </citation>
    <scope>NUCLEOTIDE SEQUENCE [LARGE SCALE GENOMIC DNA]</scope>
    <source>
        <strain evidence="2 3">NCWAL01</strain>
    </source>
</reference>
<dbReference type="InterPro" id="IPR052345">
    <property type="entry name" value="Rad_response_metalloprotease"/>
</dbReference>
<organism evidence="2 3">
    <name type="scientific">Stigmatella ashevillensis</name>
    <dbReference type="NCBI Taxonomy" id="2995309"/>
    <lineage>
        <taxon>Bacteria</taxon>
        <taxon>Pseudomonadati</taxon>
        <taxon>Myxococcota</taxon>
        <taxon>Myxococcia</taxon>
        <taxon>Myxococcales</taxon>
        <taxon>Cystobacterineae</taxon>
        <taxon>Archangiaceae</taxon>
        <taxon>Stigmatella</taxon>
    </lineage>
</organism>
<feature type="domain" description="IrrE N-terminal-like" evidence="1">
    <location>
        <begin position="75"/>
        <end position="112"/>
    </location>
</feature>